<evidence type="ECO:0000256" key="3">
    <source>
        <dbReference type="ARBA" id="ARBA00022777"/>
    </source>
</evidence>
<dbReference type="PANTHER" id="PTHR43095:SF5">
    <property type="entry name" value="XYLULOSE KINASE"/>
    <property type="match status" value="1"/>
</dbReference>
<dbReference type="RefSeq" id="WP_378052160.1">
    <property type="nucleotide sequence ID" value="NZ_JBHMDN010000047.1"/>
</dbReference>
<feature type="domain" description="Carbohydrate kinase FGGY N-terminal" evidence="5">
    <location>
        <begin position="2"/>
        <end position="103"/>
    </location>
</feature>
<evidence type="ECO:0000259" key="6">
    <source>
        <dbReference type="Pfam" id="PF02782"/>
    </source>
</evidence>
<dbReference type="Pfam" id="PF02782">
    <property type="entry name" value="FGGY_C"/>
    <property type="match status" value="1"/>
</dbReference>
<sequence length="516" mass="54560">MYVAGIDIGTTSVCCVIADAQTGAIANVAARTNDAERPSEQGWDRTQDPRRIVAILEEMIAGQAVYWKDVSAIGISCQMHGILYVDGRGDAVSPLYTWQDRRGDLALDRSAEPTESGLGPADSAMNSASPANESSRTDSASRTSPTDPASRTSPTDRAHRTPSTDRPVSWASYMEERSGHRLASGYGLVTHCYNLHHNLVPPEAVYLCTVGDYVAMKLCGRNVPLMDASNAASLGLYDSNTRSFDLAALEALGIDPRMIPPQAGQSDAAGTTPSGGTVACAIGDNQASFLGSVPSLEDTMLVNVGTGAQISVYSKGTEAVPGLETRPFPGGGSLLVGASLGGGKTYALLEGLFRSIHDSFAAAPLGDERLYKKMNALAEEALRDADAPLQVSAQFFGTREDPGRTGTIAGVSERNWTAGHLALGFLNGIVDELLAFAERFPEPLRSRVRTVAASGNGMRQNPVMRQLLRTKLRLPLHLSPVEEEAALGAAIHAAVRSGMYPNVDAAVAVFGRSELK</sequence>
<dbReference type="EC" id="2.7.1.14" evidence="7"/>
<dbReference type="CDD" id="cd07777">
    <property type="entry name" value="ASKHA_NBD_FGGY_SHK"/>
    <property type="match status" value="1"/>
</dbReference>
<evidence type="ECO:0000313" key="8">
    <source>
        <dbReference type="Proteomes" id="UP001596378"/>
    </source>
</evidence>
<dbReference type="PIRSF" id="PIRSF000538">
    <property type="entry name" value="GlpK"/>
    <property type="match status" value="1"/>
</dbReference>
<dbReference type="InterPro" id="IPR018485">
    <property type="entry name" value="FGGY_C"/>
</dbReference>
<protein>
    <submittedName>
        <fullName evidence="7">Sedoheptulokinase</fullName>
        <ecNumber evidence="7">2.7.1.14</ecNumber>
    </submittedName>
</protein>
<evidence type="ECO:0000256" key="2">
    <source>
        <dbReference type="ARBA" id="ARBA00022679"/>
    </source>
</evidence>
<dbReference type="InterPro" id="IPR018484">
    <property type="entry name" value="FGGY_N"/>
</dbReference>
<reference evidence="8" key="1">
    <citation type="journal article" date="2019" name="Int. J. Syst. Evol. Microbiol.">
        <title>The Global Catalogue of Microorganisms (GCM) 10K type strain sequencing project: providing services to taxonomists for standard genome sequencing and annotation.</title>
        <authorList>
            <consortium name="The Broad Institute Genomics Platform"/>
            <consortium name="The Broad Institute Genome Sequencing Center for Infectious Disease"/>
            <person name="Wu L."/>
            <person name="Ma J."/>
        </authorList>
    </citation>
    <scope>NUCLEOTIDE SEQUENCE [LARGE SCALE GENOMIC DNA]</scope>
    <source>
        <strain evidence="8">KCTC 12907</strain>
    </source>
</reference>
<keyword evidence="8" id="KW-1185">Reference proteome</keyword>
<evidence type="ECO:0000256" key="1">
    <source>
        <dbReference type="ARBA" id="ARBA00009156"/>
    </source>
</evidence>
<feature type="domain" description="Carbohydrate kinase FGGY C-terminal" evidence="6">
    <location>
        <begin position="390"/>
        <end position="495"/>
    </location>
</feature>
<dbReference type="Pfam" id="PF00370">
    <property type="entry name" value="FGGY_N"/>
    <property type="match status" value="1"/>
</dbReference>
<name>A0ABW2F463_9BACL</name>
<dbReference type="Gene3D" id="3.30.420.40">
    <property type="match status" value="2"/>
</dbReference>
<dbReference type="SUPFAM" id="SSF53067">
    <property type="entry name" value="Actin-like ATPase domain"/>
    <property type="match status" value="2"/>
</dbReference>
<evidence type="ECO:0000259" key="5">
    <source>
        <dbReference type="Pfam" id="PF00370"/>
    </source>
</evidence>
<accession>A0ABW2F463</accession>
<gene>
    <name evidence="7" type="ORF">ACFQMJ_00155</name>
</gene>
<evidence type="ECO:0000313" key="7">
    <source>
        <dbReference type="EMBL" id="MFC7146927.1"/>
    </source>
</evidence>
<dbReference type="InterPro" id="IPR000577">
    <property type="entry name" value="Carb_kinase_FGGY"/>
</dbReference>
<feature type="region of interest" description="Disordered" evidence="4">
    <location>
        <begin position="110"/>
        <end position="169"/>
    </location>
</feature>
<dbReference type="Proteomes" id="UP001596378">
    <property type="component" value="Unassembled WGS sequence"/>
</dbReference>
<keyword evidence="3" id="KW-0418">Kinase</keyword>
<feature type="compositionally biased region" description="Polar residues" evidence="4">
    <location>
        <begin position="124"/>
        <end position="153"/>
    </location>
</feature>
<dbReference type="InterPro" id="IPR043129">
    <property type="entry name" value="ATPase_NBD"/>
</dbReference>
<dbReference type="GO" id="GO:0050277">
    <property type="term" value="F:sedoheptulokinase activity"/>
    <property type="evidence" value="ECO:0007669"/>
    <property type="project" value="UniProtKB-EC"/>
</dbReference>
<keyword evidence="2 7" id="KW-0808">Transferase</keyword>
<comment type="similarity">
    <text evidence="1">Belongs to the FGGY kinase family.</text>
</comment>
<organism evidence="7 8">
    <name type="scientific">Cohnella cellulosilytica</name>
    <dbReference type="NCBI Taxonomy" id="986710"/>
    <lineage>
        <taxon>Bacteria</taxon>
        <taxon>Bacillati</taxon>
        <taxon>Bacillota</taxon>
        <taxon>Bacilli</taxon>
        <taxon>Bacillales</taxon>
        <taxon>Paenibacillaceae</taxon>
        <taxon>Cohnella</taxon>
    </lineage>
</organism>
<evidence type="ECO:0000256" key="4">
    <source>
        <dbReference type="SAM" id="MobiDB-lite"/>
    </source>
</evidence>
<dbReference type="EMBL" id="JBHTAI010000001">
    <property type="protein sequence ID" value="MFC7146927.1"/>
    <property type="molecule type" value="Genomic_DNA"/>
</dbReference>
<dbReference type="InterPro" id="IPR050406">
    <property type="entry name" value="FGGY_Carb_Kinase"/>
</dbReference>
<proteinExistence type="inferred from homology"/>
<comment type="caution">
    <text evidence="7">The sequence shown here is derived from an EMBL/GenBank/DDBJ whole genome shotgun (WGS) entry which is preliminary data.</text>
</comment>
<dbReference type="PANTHER" id="PTHR43095">
    <property type="entry name" value="SUGAR KINASE"/>
    <property type="match status" value="1"/>
</dbReference>
<feature type="compositionally biased region" description="Basic and acidic residues" evidence="4">
    <location>
        <begin position="154"/>
        <end position="163"/>
    </location>
</feature>